<dbReference type="Proteomes" id="UP000739538">
    <property type="component" value="Unassembled WGS sequence"/>
</dbReference>
<protein>
    <submittedName>
        <fullName evidence="1">YfiR family protein</fullName>
    </submittedName>
</protein>
<evidence type="ECO:0000313" key="2">
    <source>
        <dbReference type="Proteomes" id="UP000739538"/>
    </source>
</evidence>
<gene>
    <name evidence="1" type="ORF">KDA27_05490</name>
</gene>
<name>A0A956ND69_UNCEI</name>
<dbReference type="InterPro" id="IPR025293">
    <property type="entry name" value="YfiR/HmsC-like"/>
</dbReference>
<evidence type="ECO:0000313" key="1">
    <source>
        <dbReference type="EMBL" id="MCA9755235.1"/>
    </source>
</evidence>
<dbReference type="AlphaFoldDB" id="A0A956ND69"/>
<dbReference type="EMBL" id="JAGQHS010000018">
    <property type="protein sequence ID" value="MCA9755235.1"/>
    <property type="molecule type" value="Genomic_DNA"/>
</dbReference>
<reference evidence="1" key="1">
    <citation type="submission" date="2020-04" db="EMBL/GenBank/DDBJ databases">
        <authorList>
            <person name="Zhang T."/>
        </authorList>
    </citation>
    <scope>NUCLEOTIDE SEQUENCE</scope>
    <source>
        <strain evidence="1">HKST-UBA02</strain>
    </source>
</reference>
<reference evidence="1" key="2">
    <citation type="journal article" date="2021" name="Microbiome">
        <title>Successional dynamics and alternative stable states in a saline activated sludge microbial community over 9 years.</title>
        <authorList>
            <person name="Wang Y."/>
            <person name="Ye J."/>
            <person name="Ju F."/>
            <person name="Liu L."/>
            <person name="Boyd J.A."/>
            <person name="Deng Y."/>
            <person name="Parks D.H."/>
            <person name="Jiang X."/>
            <person name="Yin X."/>
            <person name="Woodcroft B.J."/>
            <person name="Tyson G.W."/>
            <person name="Hugenholtz P."/>
            <person name="Polz M.F."/>
            <person name="Zhang T."/>
        </authorList>
    </citation>
    <scope>NUCLEOTIDE SEQUENCE</scope>
    <source>
        <strain evidence="1">HKST-UBA02</strain>
    </source>
</reference>
<accession>A0A956ND69</accession>
<sequence length="199" mass="21079">MPHGREGQRPGATGVVAAGLVIGALLSVIPVSKPVAGDPASDHDREYAVKAAYLVNLPQFIDWPSTEPPDPVFDVWVIGDDPFGPLLDRAFSGKKVMGRSFSIHRSPDVASIGEGDDVDIVFLAARDKESAAAWTEELGPGPILVTSETPGHAALNGIVGFYISGNNVRFEINRKNADARGLRISSQLLDLARIVGEGT</sequence>
<organism evidence="1 2">
    <name type="scientific">Eiseniibacteriota bacterium</name>
    <dbReference type="NCBI Taxonomy" id="2212470"/>
    <lineage>
        <taxon>Bacteria</taxon>
        <taxon>Candidatus Eiseniibacteriota</taxon>
    </lineage>
</organism>
<proteinExistence type="predicted"/>
<dbReference type="Pfam" id="PF13689">
    <property type="entry name" value="DUF4154"/>
    <property type="match status" value="1"/>
</dbReference>
<comment type="caution">
    <text evidence="1">The sequence shown here is derived from an EMBL/GenBank/DDBJ whole genome shotgun (WGS) entry which is preliminary data.</text>
</comment>